<evidence type="ECO:0000259" key="1">
    <source>
        <dbReference type="Pfam" id="PF18803"/>
    </source>
</evidence>
<name>A0A4S8KWC3_DENBC</name>
<reference evidence="2 3" key="1">
    <citation type="journal article" date="2019" name="Nat. Ecol. Evol.">
        <title>Megaphylogeny resolves global patterns of mushroom evolution.</title>
        <authorList>
            <person name="Varga T."/>
            <person name="Krizsan K."/>
            <person name="Foldi C."/>
            <person name="Dima B."/>
            <person name="Sanchez-Garcia M."/>
            <person name="Sanchez-Ramirez S."/>
            <person name="Szollosi G.J."/>
            <person name="Szarkandi J.G."/>
            <person name="Papp V."/>
            <person name="Albert L."/>
            <person name="Andreopoulos W."/>
            <person name="Angelini C."/>
            <person name="Antonin V."/>
            <person name="Barry K.W."/>
            <person name="Bougher N.L."/>
            <person name="Buchanan P."/>
            <person name="Buyck B."/>
            <person name="Bense V."/>
            <person name="Catcheside P."/>
            <person name="Chovatia M."/>
            <person name="Cooper J."/>
            <person name="Damon W."/>
            <person name="Desjardin D."/>
            <person name="Finy P."/>
            <person name="Geml J."/>
            <person name="Haridas S."/>
            <person name="Hughes K."/>
            <person name="Justo A."/>
            <person name="Karasinski D."/>
            <person name="Kautmanova I."/>
            <person name="Kiss B."/>
            <person name="Kocsube S."/>
            <person name="Kotiranta H."/>
            <person name="LaButti K.M."/>
            <person name="Lechner B.E."/>
            <person name="Liimatainen K."/>
            <person name="Lipzen A."/>
            <person name="Lukacs Z."/>
            <person name="Mihaltcheva S."/>
            <person name="Morgado L.N."/>
            <person name="Niskanen T."/>
            <person name="Noordeloos M.E."/>
            <person name="Ohm R.A."/>
            <person name="Ortiz-Santana B."/>
            <person name="Ovrebo C."/>
            <person name="Racz N."/>
            <person name="Riley R."/>
            <person name="Savchenko A."/>
            <person name="Shiryaev A."/>
            <person name="Soop K."/>
            <person name="Spirin V."/>
            <person name="Szebenyi C."/>
            <person name="Tomsovsky M."/>
            <person name="Tulloss R.E."/>
            <person name="Uehling J."/>
            <person name="Grigoriev I.V."/>
            <person name="Vagvolgyi C."/>
            <person name="Papp T."/>
            <person name="Martin F.M."/>
            <person name="Miettinen O."/>
            <person name="Hibbett D.S."/>
            <person name="Nagy L.G."/>
        </authorList>
    </citation>
    <scope>NUCLEOTIDE SEQUENCE [LARGE SCALE GENOMIC DNA]</scope>
    <source>
        <strain evidence="2 3">CBS 962.96</strain>
    </source>
</reference>
<dbReference type="OrthoDB" id="3257338at2759"/>
<dbReference type="Pfam" id="PF18803">
    <property type="entry name" value="CxC2"/>
    <property type="match status" value="1"/>
</dbReference>
<dbReference type="Proteomes" id="UP000297245">
    <property type="component" value="Unassembled WGS sequence"/>
</dbReference>
<evidence type="ECO:0000313" key="3">
    <source>
        <dbReference type="Proteomes" id="UP000297245"/>
    </source>
</evidence>
<dbReference type="InterPro" id="IPR040521">
    <property type="entry name" value="KDZ"/>
</dbReference>
<accession>A0A4S8KWC3</accession>
<feature type="domain" description="CxC2-like cysteine cluster KDZ transposase-associated" evidence="1">
    <location>
        <begin position="75"/>
        <end position="178"/>
    </location>
</feature>
<gene>
    <name evidence="2" type="ORF">K435DRAFT_696936</name>
</gene>
<proteinExistence type="predicted"/>
<dbReference type="Pfam" id="PF18758">
    <property type="entry name" value="KDZ"/>
    <property type="match status" value="1"/>
</dbReference>
<evidence type="ECO:0000313" key="2">
    <source>
        <dbReference type="EMBL" id="THU79838.1"/>
    </source>
</evidence>
<dbReference type="AlphaFoldDB" id="A0A4S8KWC3"/>
<dbReference type="InterPro" id="IPR041457">
    <property type="entry name" value="CxC2_KDZ-assoc"/>
</dbReference>
<keyword evidence="3" id="KW-1185">Reference proteome</keyword>
<feature type="non-terminal residue" evidence="2">
    <location>
        <position position="1"/>
    </location>
</feature>
<dbReference type="EMBL" id="ML179969">
    <property type="protein sequence ID" value="THU79838.1"/>
    <property type="molecule type" value="Genomic_DNA"/>
</dbReference>
<protein>
    <recommendedName>
        <fullName evidence="1">CxC2-like cysteine cluster KDZ transposase-associated domain-containing protein</fullName>
    </recommendedName>
</protein>
<organism evidence="2 3">
    <name type="scientific">Dendrothele bispora (strain CBS 962.96)</name>
    <dbReference type="NCBI Taxonomy" id="1314807"/>
    <lineage>
        <taxon>Eukaryota</taxon>
        <taxon>Fungi</taxon>
        <taxon>Dikarya</taxon>
        <taxon>Basidiomycota</taxon>
        <taxon>Agaricomycotina</taxon>
        <taxon>Agaricomycetes</taxon>
        <taxon>Agaricomycetidae</taxon>
        <taxon>Agaricales</taxon>
        <taxon>Agaricales incertae sedis</taxon>
        <taxon>Dendrothele</taxon>
    </lineage>
</organism>
<sequence>DSYLSELLRLDGRHYSMSQVTCSDCSTPVTSLGYRCLSCEDSRMYCKACMVGNHSQNPFHRIQLWNGSFFSRDTLRNLGFVLSLGHPTGQICPCASLAVTKTLVVLDMTGVHTVEILYFQAQDEVRQLLRSRLYPATQSTPRTAATFRLLEHFHILSFVSKASVRDYYASLERMTDNTSSVNVLDRYRELLRMVREWRLLKLLKRHGRGHEESGYKGTKRGECVVRCAACPIPEVNLPPGWRLVSKARAYVLFLWLYRLFLSLDANFRCVRLQVSSEEADPSLNQGCAYIIDSGIARDHVQKYGKSTADDVSNCSNHKALKLASMLRDRGLAATGLATTDCSRHDAKLPCSCTDLTAGERYRSKHTLNFPVLGSSRNIAISITFKFQSSHPYTHVYIRQLPSYQVQVTGISTGISWFLGLPSIRAKRRWYVSLDFYSLVGDSAEGPSSLDVPQLNYLRALGYNSDVREEVASALQEGILAEPIVSFLVWAKENSDGREDAVTSFQIFDAGIPKETGEEWRKAVENWEGNPELYPNPYEPTVKGKLAEAEADELSQLPITDTASLSSLLIEGLDLRELQRKLAQELAGTTSYTEKSKSKMLEKANGLRRRIDAWCNTQALYFPASAIIRDKLSQGATSTSVTEIPLLLPSDLIRHSSKSVHLSALKLQWELEYALAEDTLETIRQGLLQRTYLCKWKDRYSHGQKSSTRSSATISRLQDRINNSAARYRISRKALASLAPFIEAAGWDNILKDLKPEDIRPLNRDDIDPDLQAQLVRNPSLQVPNLPSWIWCMEGINREGEAGMQDALRIGWCKARARALQYQEECLLLQEEMRRVLATYDFEADVWGKCANNQPTTTLPLEYWEGRRAYAEYQRSIRLKMSAECQKKWEKLPQNFLSGEGAIRLGDEVYNFV</sequence>